<dbReference type="EMBL" id="LJXB01000078">
    <property type="protein sequence ID" value="KPU59192.1"/>
    <property type="molecule type" value="Genomic_DNA"/>
</dbReference>
<comment type="caution">
    <text evidence="3">The sequence shown here is derived from an EMBL/GenBank/DDBJ whole genome shotgun (WGS) entry which is preliminary data.</text>
</comment>
<evidence type="ECO:0000313" key="3">
    <source>
        <dbReference type="EMBL" id="KPU59192.1"/>
    </source>
</evidence>
<gene>
    <name evidence="3" type="ORF">AN403_4019</name>
</gene>
<accession>A0A0P8X0I8</accession>
<dbReference type="InterPro" id="IPR028098">
    <property type="entry name" value="Glyco_trans_4-like_N"/>
</dbReference>
<proteinExistence type="predicted"/>
<dbReference type="AlphaFoldDB" id="A0A0P8X0I8"/>
<sequence>MMYCLSVSPGIATGALFAHPPLHSRTAIGPNSFTKGLIRMKVLKLTPFFHHPDADSWPVAYDSVGGMQVQTWRQAVWLAQEGVHQHVMTIGFPGLPKLRQLHPFLWVERMLLPMPRIRSEFSGLIGLTQSWAVATLSALFQKGHKHDFDVVHTHLDGQIPALLVACLAPRLLRRPLILTVHCSRLAVYTPHSWLDMLQHRLARWLERKAVGTAFAVVALTQRTASHLTRDARRIEIIHDLVDTTQFAPPQQEGVTAFRERHNLRRQSVGFVGRIAKEKGWQHLIPLAQALREQECELLIVGDGTQRDRLRHAIDKAGLQDWVTVTGFIPNHEVPLAMAACRLIVMPSAYEEFGGASIEALATGVPVVAFAVGGLTEILRGITPELLVAPEDTPALIARVKEVLAGHHSQSIDPARLRAYVEQRFAPSAMGARILNLYRLALFNSTKPVRP</sequence>
<reference evidence="3 4" key="1">
    <citation type="submission" date="2015-09" db="EMBL/GenBank/DDBJ databases">
        <authorList>
            <person name="Jackson K.R."/>
            <person name="Lunt B.L."/>
            <person name="Fisher J.N.B."/>
            <person name="Gardner A.V."/>
            <person name="Bailey M.E."/>
            <person name="Deus L.M."/>
            <person name="Earl A.S."/>
            <person name="Gibby P.D."/>
            <person name="Hartmann K.A."/>
            <person name="Liu J.E."/>
            <person name="Manci A.M."/>
            <person name="Nielsen D.A."/>
            <person name="Solomon M.B."/>
            <person name="Breakwell D.P."/>
            <person name="Burnett S.H."/>
            <person name="Grose J.H."/>
        </authorList>
    </citation>
    <scope>NUCLEOTIDE SEQUENCE [LARGE SCALE GENOMIC DNA]</scope>
    <source>
        <strain evidence="3 4">S613</strain>
    </source>
</reference>
<dbReference type="PANTHER" id="PTHR45947:SF3">
    <property type="entry name" value="SULFOQUINOVOSYL TRANSFERASE SQD2"/>
    <property type="match status" value="1"/>
</dbReference>
<dbReference type="Gene3D" id="3.40.50.2000">
    <property type="entry name" value="Glycogen Phosphorylase B"/>
    <property type="match status" value="2"/>
</dbReference>
<dbReference type="PATRIC" id="fig|294.162.peg.3047"/>
<evidence type="ECO:0000259" key="1">
    <source>
        <dbReference type="Pfam" id="PF00534"/>
    </source>
</evidence>
<name>A0A0P8X0I8_PSEFL</name>
<feature type="domain" description="Glycosyltransferase subfamily 4-like N-terminal" evidence="2">
    <location>
        <begin position="64"/>
        <end position="244"/>
    </location>
</feature>
<organism evidence="3 4">
    <name type="scientific">Pseudomonas fluorescens</name>
    <dbReference type="NCBI Taxonomy" id="294"/>
    <lineage>
        <taxon>Bacteria</taxon>
        <taxon>Pseudomonadati</taxon>
        <taxon>Pseudomonadota</taxon>
        <taxon>Gammaproteobacteria</taxon>
        <taxon>Pseudomonadales</taxon>
        <taxon>Pseudomonadaceae</taxon>
        <taxon>Pseudomonas</taxon>
    </lineage>
</organism>
<keyword evidence="3" id="KW-0808">Transferase</keyword>
<dbReference type="InterPro" id="IPR001296">
    <property type="entry name" value="Glyco_trans_1"/>
</dbReference>
<protein>
    <submittedName>
        <fullName evidence="3">Glycosyl transferases group 1 family protein</fullName>
    </submittedName>
</protein>
<evidence type="ECO:0000313" key="4">
    <source>
        <dbReference type="Proteomes" id="UP000050349"/>
    </source>
</evidence>
<feature type="domain" description="Glycosyl transferase family 1" evidence="1">
    <location>
        <begin position="259"/>
        <end position="406"/>
    </location>
</feature>
<dbReference type="SUPFAM" id="SSF53756">
    <property type="entry name" value="UDP-Glycosyltransferase/glycogen phosphorylase"/>
    <property type="match status" value="1"/>
</dbReference>
<dbReference type="InterPro" id="IPR050194">
    <property type="entry name" value="Glycosyltransferase_grp1"/>
</dbReference>
<dbReference type="OrthoDB" id="9062832at2"/>
<dbReference type="GO" id="GO:0016757">
    <property type="term" value="F:glycosyltransferase activity"/>
    <property type="evidence" value="ECO:0007669"/>
    <property type="project" value="InterPro"/>
</dbReference>
<evidence type="ECO:0000259" key="2">
    <source>
        <dbReference type="Pfam" id="PF13439"/>
    </source>
</evidence>
<dbReference type="Pfam" id="PF13439">
    <property type="entry name" value="Glyco_transf_4"/>
    <property type="match status" value="1"/>
</dbReference>
<dbReference type="Proteomes" id="UP000050349">
    <property type="component" value="Unassembled WGS sequence"/>
</dbReference>
<dbReference type="PANTHER" id="PTHR45947">
    <property type="entry name" value="SULFOQUINOVOSYL TRANSFERASE SQD2"/>
    <property type="match status" value="1"/>
</dbReference>
<dbReference type="Pfam" id="PF00534">
    <property type="entry name" value="Glycos_transf_1"/>
    <property type="match status" value="1"/>
</dbReference>